<name>A0ABV4WSY3_9CYAN</name>
<dbReference type="EMBL" id="JBHFNT010000241">
    <property type="protein sequence ID" value="MFB2838198.1"/>
    <property type="molecule type" value="Genomic_DNA"/>
</dbReference>
<dbReference type="Proteomes" id="UP001576780">
    <property type="component" value="Unassembled WGS sequence"/>
</dbReference>
<comment type="similarity">
    <text evidence="2">Belongs to the class-I pyridoxal-phosphate-dependent aminotransferase family.</text>
</comment>
<dbReference type="EC" id="2.6.1.-" evidence="7"/>
<dbReference type="SUPFAM" id="SSF53383">
    <property type="entry name" value="PLP-dependent transferases"/>
    <property type="match status" value="1"/>
</dbReference>
<dbReference type="PANTHER" id="PTHR46383:SF5">
    <property type="entry name" value="AMINOTRANSFERASE CLASS I_CLASSII DOMAIN-CONTAINING PROTEIN"/>
    <property type="match status" value="1"/>
</dbReference>
<comment type="cofactor">
    <cofactor evidence="1">
        <name>pyridoxal 5'-phosphate</name>
        <dbReference type="ChEBI" id="CHEBI:597326"/>
    </cofactor>
</comment>
<comment type="caution">
    <text evidence="7">The sequence shown here is derived from an EMBL/GenBank/DDBJ whole genome shotgun (WGS) entry which is preliminary data.</text>
</comment>
<evidence type="ECO:0000256" key="3">
    <source>
        <dbReference type="ARBA" id="ARBA00022576"/>
    </source>
</evidence>
<dbReference type="Gene3D" id="3.90.1150.10">
    <property type="entry name" value="Aspartate Aminotransferase, domain 1"/>
    <property type="match status" value="1"/>
</dbReference>
<dbReference type="InterPro" id="IPR015424">
    <property type="entry name" value="PyrdxlP-dep_Trfase"/>
</dbReference>
<organism evidence="7 8">
    <name type="scientific">Floridaenema evergladense BLCC-F167</name>
    <dbReference type="NCBI Taxonomy" id="3153639"/>
    <lineage>
        <taxon>Bacteria</taxon>
        <taxon>Bacillati</taxon>
        <taxon>Cyanobacteriota</taxon>
        <taxon>Cyanophyceae</taxon>
        <taxon>Oscillatoriophycideae</taxon>
        <taxon>Aerosakkonematales</taxon>
        <taxon>Aerosakkonemataceae</taxon>
        <taxon>Floridanema</taxon>
        <taxon>Floridanema evergladense</taxon>
    </lineage>
</organism>
<dbReference type="NCBIfam" id="NF004621">
    <property type="entry name" value="PRK05957.1"/>
    <property type="match status" value="1"/>
</dbReference>
<dbReference type="InterPro" id="IPR004839">
    <property type="entry name" value="Aminotransferase_I/II_large"/>
</dbReference>
<dbReference type="InterPro" id="IPR015421">
    <property type="entry name" value="PyrdxlP-dep_Trfase_major"/>
</dbReference>
<evidence type="ECO:0000256" key="2">
    <source>
        <dbReference type="ARBA" id="ARBA00007441"/>
    </source>
</evidence>
<dbReference type="CDD" id="cd00609">
    <property type="entry name" value="AAT_like"/>
    <property type="match status" value="1"/>
</dbReference>
<dbReference type="InterPro" id="IPR015422">
    <property type="entry name" value="PyrdxlP-dep_Trfase_small"/>
</dbReference>
<dbReference type="InterPro" id="IPR050596">
    <property type="entry name" value="AspAT/PAT-like"/>
</dbReference>
<gene>
    <name evidence="7" type="ORF">ACE1CA_27180</name>
</gene>
<evidence type="ECO:0000256" key="5">
    <source>
        <dbReference type="ARBA" id="ARBA00022898"/>
    </source>
</evidence>
<dbReference type="RefSeq" id="WP_413280521.1">
    <property type="nucleotide sequence ID" value="NZ_JBHFNT010000241.1"/>
</dbReference>
<dbReference type="GO" id="GO:0008483">
    <property type="term" value="F:transaminase activity"/>
    <property type="evidence" value="ECO:0007669"/>
    <property type="project" value="UniProtKB-KW"/>
</dbReference>
<protein>
    <submittedName>
        <fullName evidence="7">Pyridoxal phosphate-dependent aminotransferase</fullName>
        <ecNumber evidence="7">2.6.1.-</ecNumber>
    </submittedName>
</protein>
<feature type="domain" description="Aminotransferase class I/classII large" evidence="6">
    <location>
        <begin position="30"/>
        <end position="377"/>
    </location>
</feature>
<proteinExistence type="inferred from homology"/>
<keyword evidence="8" id="KW-1185">Reference proteome</keyword>
<dbReference type="Pfam" id="PF00155">
    <property type="entry name" value="Aminotran_1_2"/>
    <property type="match status" value="1"/>
</dbReference>
<evidence type="ECO:0000313" key="8">
    <source>
        <dbReference type="Proteomes" id="UP001576780"/>
    </source>
</evidence>
<evidence type="ECO:0000259" key="6">
    <source>
        <dbReference type="Pfam" id="PF00155"/>
    </source>
</evidence>
<evidence type="ECO:0000256" key="4">
    <source>
        <dbReference type="ARBA" id="ARBA00022679"/>
    </source>
</evidence>
<keyword evidence="3 7" id="KW-0032">Aminotransferase</keyword>
<keyword evidence="5" id="KW-0663">Pyridoxal phosphate</keyword>
<dbReference type="PANTHER" id="PTHR46383">
    <property type="entry name" value="ASPARTATE AMINOTRANSFERASE"/>
    <property type="match status" value="1"/>
</dbReference>
<keyword evidence="4 7" id="KW-0808">Transferase</keyword>
<evidence type="ECO:0000256" key="1">
    <source>
        <dbReference type="ARBA" id="ARBA00001933"/>
    </source>
</evidence>
<accession>A0ABV4WSY3</accession>
<evidence type="ECO:0000313" key="7">
    <source>
        <dbReference type="EMBL" id="MFB2838198.1"/>
    </source>
</evidence>
<reference evidence="7 8" key="1">
    <citation type="submission" date="2024-09" db="EMBL/GenBank/DDBJ databases">
        <title>Floridaenema gen nov. (Aerosakkonemataceae, Aerosakkonematales ord. nov., Cyanobacteria) from benthic tropical and subtropical fresh waters, with the description of four new species.</title>
        <authorList>
            <person name="Moretto J.A."/>
            <person name="Berthold D.E."/>
            <person name="Lefler F.W."/>
            <person name="Huang I.-S."/>
            <person name="Laughinghouse H. IV."/>
        </authorList>
    </citation>
    <scope>NUCLEOTIDE SEQUENCE [LARGE SCALE GENOMIC DNA]</scope>
    <source>
        <strain evidence="7 8">BLCC-F167</strain>
    </source>
</reference>
<dbReference type="Gene3D" id="3.40.640.10">
    <property type="entry name" value="Type I PLP-dependent aspartate aminotransferase-like (Major domain)"/>
    <property type="match status" value="1"/>
</dbReference>
<sequence length="388" mass="42627">MKSEVQRMQAVQSPIIPVVGELIRNSPGTISLGQGVVYYPPPPEAVEQIALFLAQPQNHKYQAVEGISPLLEVITAKLSAENQIKIDRNNCIVVTAGSNMGFMNAILAIANPGDEIILQTPYYFNHEMAIAMASCRPVLVRTDENYQLLPDAIESAITNKTKAVVTISPNNPTGAVYPQKTLQTVNKICREKGIYHISDEAYEYFTYNGVKHFSPAAIPQSSDYTISLFSLSKAYGFASWRIGYMVIPQHLLVPIRKIQDTILICAPVISQYAALGALQAGVNYCREKLKAITKVREVVLQELQAISEFCLIPPADGAFYFLLKVQTDLGAMELVKRLIHEYKIAVIPGTTFGIDDGCYLRVAYGALQAETASVGISRLVKGLQNILT</sequence>